<comment type="subcellular location">
    <subcellularLocation>
        <location evidence="1">Cell membrane</location>
        <topology evidence="1">Multi-pass membrane protein</topology>
    </subcellularLocation>
</comment>
<dbReference type="Pfam" id="PF03595">
    <property type="entry name" value="SLAC1"/>
    <property type="match status" value="1"/>
</dbReference>
<evidence type="ECO:0000256" key="2">
    <source>
        <dbReference type="ARBA" id="ARBA00008566"/>
    </source>
</evidence>
<feature type="transmembrane region" description="Helical" evidence="8">
    <location>
        <begin position="62"/>
        <end position="86"/>
    </location>
</feature>
<sequence length="393" mass="42602">MNNNLKNTSVKGFWWKRFFYNVTGADYDYEVGPNWFASVMGTGIIANAAASLPLFSDHLSEFALVVWCLASSMLIGLVLATTFFLFRKKNAWARHFRDPMMAQFYGAPPMAALTVAGGALLVGHNLVGRDLALEIAWSLWLIGTITGFCSAVIIPYRLFTVFSVRPDSAFGGWLMPVVPPMVSATIGAMLVPYTPMGVPRQTLFYLCFSQFGLSLLAALIIISMIWSRLAHHGTSGTSRVPTLWIVLGPLGQSMTAAGILGTVAKGAVPAELASGFELFAVFYSVPIFGFVILWTCFAILLTVRASQRNMKFALTYWAFTFPVGTCVTGTAQLAHHTGLPLFAWASVSFYIGLLAAWGVAAFGTTRGMITGHLFQPPAATTSPIISVKESDKM</sequence>
<feature type="transmembrane region" description="Helical" evidence="8">
    <location>
        <begin position="203"/>
        <end position="226"/>
    </location>
</feature>
<dbReference type="GO" id="GO:0005886">
    <property type="term" value="C:plasma membrane"/>
    <property type="evidence" value="ECO:0007669"/>
    <property type="project" value="UniProtKB-SubCell"/>
</dbReference>
<evidence type="ECO:0000313" key="10">
    <source>
        <dbReference type="Proteomes" id="UP000539642"/>
    </source>
</evidence>
<dbReference type="RefSeq" id="WP_183352018.1">
    <property type="nucleotide sequence ID" value="NZ_JACHEO010000021.1"/>
</dbReference>
<dbReference type="InterPro" id="IPR051629">
    <property type="entry name" value="Sulfite_efflux_TDT"/>
</dbReference>
<protein>
    <submittedName>
        <fullName evidence="9">C4-dicarboxylate transporter/malic acid transport protein</fullName>
    </submittedName>
</protein>
<keyword evidence="4" id="KW-1003">Cell membrane</keyword>
<feature type="transmembrane region" description="Helical" evidence="8">
    <location>
        <begin position="278"/>
        <end position="301"/>
    </location>
</feature>
<feature type="transmembrane region" description="Helical" evidence="8">
    <location>
        <begin position="341"/>
        <end position="362"/>
    </location>
</feature>
<feature type="transmembrane region" description="Helical" evidence="8">
    <location>
        <begin position="106"/>
        <end position="127"/>
    </location>
</feature>
<keyword evidence="3" id="KW-0813">Transport</keyword>
<evidence type="ECO:0000256" key="1">
    <source>
        <dbReference type="ARBA" id="ARBA00004651"/>
    </source>
</evidence>
<name>A0A840V5M0_9BACT</name>
<evidence type="ECO:0000256" key="4">
    <source>
        <dbReference type="ARBA" id="ARBA00022475"/>
    </source>
</evidence>
<feature type="transmembrane region" description="Helical" evidence="8">
    <location>
        <begin position="139"/>
        <end position="158"/>
    </location>
</feature>
<feature type="transmembrane region" description="Helical" evidence="8">
    <location>
        <begin position="170"/>
        <end position="191"/>
    </location>
</feature>
<keyword evidence="10" id="KW-1185">Reference proteome</keyword>
<dbReference type="PANTHER" id="PTHR31686:SF1">
    <property type="entry name" value="SULFITE EFFLUX PUMP SSU1"/>
    <property type="match status" value="1"/>
</dbReference>
<dbReference type="InterPro" id="IPR038665">
    <property type="entry name" value="Voltage-dep_anion_channel_sf"/>
</dbReference>
<dbReference type="AlphaFoldDB" id="A0A840V5M0"/>
<reference evidence="9 10" key="1">
    <citation type="submission" date="2020-08" db="EMBL/GenBank/DDBJ databases">
        <title>Genomic Encyclopedia of Type Strains, Phase IV (KMG-IV): sequencing the most valuable type-strain genomes for metagenomic binning, comparative biology and taxonomic classification.</title>
        <authorList>
            <person name="Goeker M."/>
        </authorList>
    </citation>
    <scope>NUCLEOTIDE SEQUENCE [LARGE SCALE GENOMIC DNA]</scope>
    <source>
        <strain evidence="9 10">DSM 28570</strain>
    </source>
</reference>
<evidence type="ECO:0000313" key="9">
    <source>
        <dbReference type="EMBL" id="MBB5349210.1"/>
    </source>
</evidence>
<keyword evidence="7 8" id="KW-0472">Membrane</keyword>
<keyword evidence="6 8" id="KW-1133">Transmembrane helix</keyword>
<gene>
    <name evidence="9" type="ORF">HNQ81_002962</name>
</gene>
<evidence type="ECO:0000256" key="3">
    <source>
        <dbReference type="ARBA" id="ARBA00022448"/>
    </source>
</evidence>
<comment type="caution">
    <text evidence="9">The sequence shown here is derived from an EMBL/GenBank/DDBJ whole genome shotgun (WGS) entry which is preliminary data.</text>
</comment>
<dbReference type="Proteomes" id="UP000539642">
    <property type="component" value="Unassembled WGS sequence"/>
</dbReference>
<dbReference type="InterPro" id="IPR004695">
    <property type="entry name" value="SLAC1/Mae1/Ssu1/TehA"/>
</dbReference>
<comment type="similarity">
    <text evidence="2">Belongs to the tellurite-resistance/dicarboxylate transporter (TDT) family.</text>
</comment>
<feature type="transmembrane region" description="Helical" evidence="8">
    <location>
        <begin position="35"/>
        <end position="55"/>
    </location>
</feature>
<dbReference type="EMBL" id="JACHEO010000021">
    <property type="protein sequence ID" value="MBB5349210.1"/>
    <property type="molecule type" value="Genomic_DNA"/>
</dbReference>
<accession>A0A840V5M0</accession>
<keyword evidence="5 8" id="KW-0812">Transmembrane</keyword>
<dbReference type="GO" id="GO:0055085">
    <property type="term" value="P:transmembrane transport"/>
    <property type="evidence" value="ECO:0007669"/>
    <property type="project" value="InterPro"/>
</dbReference>
<organism evidence="9 10">
    <name type="scientific">Desulfoprunum benzoelyticum</name>
    <dbReference type="NCBI Taxonomy" id="1506996"/>
    <lineage>
        <taxon>Bacteria</taxon>
        <taxon>Pseudomonadati</taxon>
        <taxon>Thermodesulfobacteriota</taxon>
        <taxon>Desulfobulbia</taxon>
        <taxon>Desulfobulbales</taxon>
        <taxon>Desulfobulbaceae</taxon>
        <taxon>Desulfoprunum</taxon>
    </lineage>
</organism>
<evidence type="ECO:0000256" key="5">
    <source>
        <dbReference type="ARBA" id="ARBA00022692"/>
    </source>
</evidence>
<dbReference type="PANTHER" id="PTHR31686">
    <property type="match status" value="1"/>
</dbReference>
<dbReference type="CDD" id="cd09320">
    <property type="entry name" value="TDT_like_2"/>
    <property type="match status" value="1"/>
</dbReference>
<evidence type="ECO:0000256" key="8">
    <source>
        <dbReference type="SAM" id="Phobius"/>
    </source>
</evidence>
<dbReference type="Gene3D" id="1.50.10.150">
    <property type="entry name" value="Voltage-dependent anion channel"/>
    <property type="match status" value="1"/>
</dbReference>
<proteinExistence type="inferred from homology"/>
<evidence type="ECO:0000256" key="7">
    <source>
        <dbReference type="ARBA" id="ARBA00023136"/>
    </source>
</evidence>
<evidence type="ECO:0000256" key="6">
    <source>
        <dbReference type="ARBA" id="ARBA00022989"/>
    </source>
</evidence>
<feature type="transmembrane region" description="Helical" evidence="8">
    <location>
        <begin position="313"/>
        <end position="335"/>
    </location>
</feature>